<feature type="region of interest" description="Disordered" evidence="1">
    <location>
        <begin position="69"/>
        <end position="91"/>
    </location>
</feature>
<dbReference type="EMBL" id="CP068570">
    <property type="protein sequence ID" value="QQZ49381.1"/>
    <property type="molecule type" value="Genomic_DNA"/>
</dbReference>
<evidence type="ECO:0000256" key="1">
    <source>
        <dbReference type="SAM" id="MobiDB-lite"/>
    </source>
</evidence>
<accession>A0A974S852</accession>
<evidence type="ECO:0000313" key="2">
    <source>
        <dbReference type="EMBL" id="QQZ49381.1"/>
    </source>
</evidence>
<dbReference type="AlphaFoldDB" id="A0A974S852"/>
<reference evidence="2" key="1">
    <citation type="submission" date="2021-01" db="EMBL/GenBank/DDBJ databases">
        <title>Genome sequence of Phenylobacterium sp. 20VBR1 isolated from a valley glaceir, Ny-Alesund, Svalbard.</title>
        <authorList>
            <person name="Thomas F.A."/>
            <person name="Krishnan K.P."/>
            <person name="Sinha R.K."/>
        </authorList>
    </citation>
    <scope>NUCLEOTIDE SEQUENCE</scope>
    <source>
        <strain evidence="2">20VBR1</strain>
    </source>
</reference>
<sequence>MRDNLSLILTAESGYVGRSRLTFDPALSPEMGGYIASKLSVQLKGPDWRVAAFVSNPNNTQGDTFAYGNPSVSARSARSPAASPNPQPAPFAHILTRPLRVRIMASSCLGRSINRRISFAGGEEGS</sequence>
<gene>
    <name evidence="2" type="ORF">JKL49_20515</name>
</gene>
<protein>
    <submittedName>
        <fullName evidence="2">Uncharacterized protein</fullName>
    </submittedName>
</protein>
<feature type="compositionally biased region" description="Low complexity" evidence="1">
    <location>
        <begin position="70"/>
        <end position="82"/>
    </location>
</feature>
<organism evidence="2">
    <name type="scientific">Phenylobacterium glaciei</name>
    <dbReference type="NCBI Taxonomy" id="2803784"/>
    <lineage>
        <taxon>Bacteria</taxon>
        <taxon>Pseudomonadati</taxon>
        <taxon>Pseudomonadota</taxon>
        <taxon>Alphaproteobacteria</taxon>
        <taxon>Caulobacterales</taxon>
        <taxon>Caulobacteraceae</taxon>
        <taxon>Phenylobacterium</taxon>
    </lineage>
</organism>
<proteinExistence type="predicted"/>
<name>A0A974S852_9CAUL</name>